<evidence type="ECO:0000313" key="6">
    <source>
        <dbReference type="Proteomes" id="UP000032874"/>
    </source>
</evidence>
<evidence type="ECO:0000259" key="2">
    <source>
        <dbReference type="SMART" id="SM00421"/>
    </source>
</evidence>
<evidence type="ECO:0000256" key="1">
    <source>
        <dbReference type="ARBA" id="ARBA00023125"/>
    </source>
</evidence>
<evidence type="ECO:0000313" key="3">
    <source>
        <dbReference type="EMBL" id="KFX04011.1"/>
    </source>
</evidence>
<dbReference type="SMART" id="SM00421">
    <property type="entry name" value="HTH_LUXR"/>
    <property type="match status" value="1"/>
</dbReference>
<dbReference type="GO" id="GO:0003677">
    <property type="term" value="F:DNA binding"/>
    <property type="evidence" value="ECO:0007669"/>
    <property type="project" value="UniProtKB-KW"/>
</dbReference>
<dbReference type="RefSeq" id="WP_039304258.1">
    <property type="nucleotide sequence ID" value="NZ_JAODTE010000005.1"/>
</dbReference>
<dbReference type="AlphaFoldDB" id="A0A093S1R1"/>
<dbReference type="SUPFAM" id="SSF46894">
    <property type="entry name" value="C-terminal effector domain of the bipartite response regulators"/>
    <property type="match status" value="1"/>
</dbReference>
<keyword evidence="1" id="KW-0238">DNA-binding</keyword>
<dbReference type="STRING" id="55207.KP22_14245"/>
<proteinExistence type="predicted"/>
<keyword evidence="5" id="KW-1185">Reference proteome</keyword>
<name>A0A093S1R1_9GAMM</name>
<dbReference type="Proteomes" id="UP000032874">
    <property type="component" value="Unassembled WGS sequence"/>
</dbReference>
<evidence type="ECO:0000313" key="5">
    <source>
        <dbReference type="Proteomes" id="UP000032869"/>
    </source>
</evidence>
<feature type="domain" description="HTH luxR-type" evidence="2">
    <location>
        <begin position="147"/>
        <end position="204"/>
    </location>
</feature>
<dbReference type="Proteomes" id="UP000032869">
    <property type="component" value="Unassembled WGS sequence"/>
</dbReference>
<dbReference type="EMBL" id="JQHM01000006">
    <property type="protein sequence ID" value="KFX04011.1"/>
    <property type="molecule type" value="Genomic_DNA"/>
</dbReference>
<reference evidence="5 6" key="1">
    <citation type="submission" date="2014-08" db="EMBL/GenBank/DDBJ databases">
        <title>Genome sequences of NCPPB Pectobacterium isolates.</title>
        <authorList>
            <person name="Glover R.H."/>
            <person name="Sapp M."/>
            <person name="Elphinstone J."/>
        </authorList>
    </citation>
    <scope>NUCLEOTIDE SEQUENCE [LARGE SCALE GENOMIC DNA]</scope>
    <source>
        <strain evidence="4 5">NCPPB 2793</strain>
        <strain evidence="3 6">NCPPB 2795</strain>
    </source>
</reference>
<gene>
    <name evidence="4" type="ORF">JV35_11335</name>
    <name evidence="3" type="ORF">KP22_14245</name>
</gene>
<dbReference type="EMBL" id="JQHL01000004">
    <property type="protein sequence ID" value="KFX20052.1"/>
    <property type="molecule type" value="Genomic_DNA"/>
</dbReference>
<dbReference type="InterPro" id="IPR016032">
    <property type="entry name" value="Sig_transdc_resp-reg_C-effctor"/>
</dbReference>
<dbReference type="OrthoDB" id="6191871at2"/>
<comment type="caution">
    <text evidence="3">The sequence shown here is derived from an EMBL/GenBank/DDBJ whole genome shotgun (WGS) entry which is preliminary data.</text>
</comment>
<dbReference type="eggNOG" id="COG2197">
    <property type="taxonomic scope" value="Bacteria"/>
</dbReference>
<dbReference type="InterPro" id="IPR000792">
    <property type="entry name" value="Tscrpt_reg_LuxR_C"/>
</dbReference>
<accession>A0A093S1R1</accession>
<sequence>MKQITLPDRLIAMFESDPLVGWAVKDTNSRFIYVNNTFKTWQTISTRYDYEGLNIRDIPVPVAEFSDIFNQQEREIERTGKAVRAITTHIQGAEKIMQPAYNIQEPIYDEHRNCVGTVISVRHVRIITPTSLLNGTIMQHSTFEPPSKIFTEKEWEVIYLLVCGMMLKDISSILSITVDAVNGRLRSCYRKTGLNSLSGLKEYCRDNRFDNYIPLFFLKKGHLIIRG</sequence>
<evidence type="ECO:0000313" key="4">
    <source>
        <dbReference type="EMBL" id="KFX20052.1"/>
    </source>
</evidence>
<organism evidence="3 6">
    <name type="scientific">Pectobacterium betavasculorum</name>
    <dbReference type="NCBI Taxonomy" id="55207"/>
    <lineage>
        <taxon>Bacteria</taxon>
        <taxon>Pseudomonadati</taxon>
        <taxon>Pseudomonadota</taxon>
        <taxon>Gammaproteobacteria</taxon>
        <taxon>Enterobacterales</taxon>
        <taxon>Pectobacteriaceae</taxon>
        <taxon>Pectobacterium</taxon>
    </lineage>
</organism>
<dbReference type="GO" id="GO:0006355">
    <property type="term" value="P:regulation of DNA-templated transcription"/>
    <property type="evidence" value="ECO:0007669"/>
    <property type="project" value="InterPro"/>
</dbReference>
<dbReference type="Gene3D" id="1.10.10.10">
    <property type="entry name" value="Winged helix-like DNA-binding domain superfamily/Winged helix DNA-binding domain"/>
    <property type="match status" value="1"/>
</dbReference>
<dbReference type="InterPro" id="IPR036388">
    <property type="entry name" value="WH-like_DNA-bd_sf"/>
</dbReference>
<protein>
    <submittedName>
        <fullName evidence="3">LuxR family transcriptional regulator</fullName>
    </submittedName>
</protein>